<reference evidence="3" key="1">
    <citation type="journal article" date="2023" name="Commun. Biol.">
        <title>Genome analysis of Parmales, the sister group of diatoms, reveals the evolutionary specialization of diatoms from phago-mixotrophs to photoautotrophs.</title>
        <authorList>
            <person name="Ban H."/>
            <person name="Sato S."/>
            <person name="Yoshikawa S."/>
            <person name="Yamada K."/>
            <person name="Nakamura Y."/>
            <person name="Ichinomiya M."/>
            <person name="Sato N."/>
            <person name="Blanc-Mathieu R."/>
            <person name="Endo H."/>
            <person name="Kuwata A."/>
            <person name="Ogata H."/>
        </authorList>
    </citation>
    <scope>NUCLEOTIDE SEQUENCE [LARGE SCALE GENOMIC DNA]</scope>
    <source>
        <strain evidence="3">NIES 3700</strain>
    </source>
</reference>
<dbReference type="Gene3D" id="3.80.10.10">
    <property type="entry name" value="Ribonuclease Inhibitor"/>
    <property type="match status" value="1"/>
</dbReference>
<dbReference type="PANTHER" id="PTHR45661:SF3">
    <property type="entry name" value="IG-LIKE DOMAIN-CONTAINING PROTEIN"/>
    <property type="match status" value="1"/>
</dbReference>
<keyword evidence="3" id="KW-1185">Reference proteome</keyword>
<comment type="caution">
    <text evidence="2">The sequence shown here is derived from an EMBL/GenBank/DDBJ whole genome shotgun (WGS) entry which is preliminary data.</text>
</comment>
<dbReference type="InterPro" id="IPR053139">
    <property type="entry name" value="Surface_bspA-like"/>
</dbReference>
<feature type="region of interest" description="Disordered" evidence="1">
    <location>
        <begin position="1"/>
        <end position="31"/>
    </location>
</feature>
<sequence length="285" mass="31156">MSKSAASESQNHNESHKTGVKRGAGDEEKQDEEIFLEVSSAPTPTTLTTVSTVPAPVNDFMHSIEFKRLFVPLVHDQTLMALRVLNKEWNGVADARIDQGVKSGALVVHGGKDISEDDAEALAERRELVTRVIFLLNITKVGNGACFWADNLAVVEIPEGVERIEFEAFGCCSSLNTVYFPTTLRVIGDQAFAYCESLDNVDLLHTNLHELGTQAFWACSGLKSMKIPDSLQTLGSRIFHYCSKLVPSSIIVKDLNGNEVCVSLSPLASPSVRTTQKTTPQLTFT</sequence>
<dbReference type="SUPFAM" id="SSF52058">
    <property type="entry name" value="L domain-like"/>
    <property type="match status" value="1"/>
</dbReference>
<dbReference type="Pfam" id="PF13306">
    <property type="entry name" value="LRR_5"/>
    <property type="match status" value="1"/>
</dbReference>
<feature type="compositionally biased region" description="Basic and acidic residues" evidence="1">
    <location>
        <begin position="11"/>
        <end position="27"/>
    </location>
</feature>
<dbReference type="InterPro" id="IPR026906">
    <property type="entry name" value="LRR_5"/>
</dbReference>
<organism evidence="2 3">
    <name type="scientific">Triparma laevis f. longispina</name>
    <dbReference type="NCBI Taxonomy" id="1714387"/>
    <lineage>
        <taxon>Eukaryota</taxon>
        <taxon>Sar</taxon>
        <taxon>Stramenopiles</taxon>
        <taxon>Ochrophyta</taxon>
        <taxon>Bolidophyceae</taxon>
        <taxon>Parmales</taxon>
        <taxon>Triparmaceae</taxon>
        <taxon>Triparma</taxon>
    </lineage>
</organism>
<protein>
    <submittedName>
        <fullName evidence="2">Uncharacterized protein</fullName>
    </submittedName>
</protein>
<dbReference type="InterPro" id="IPR032675">
    <property type="entry name" value="LRR_dom_sf"/>
</dbReference>
<name>A0A9W7EE49_9STRA</name>
<accession>A0A9W7EE49</accession>
<proteinExistence type="predicted"/>
<evidence type="ECO:0000256" key="1">
    <source>
        <dbReference type="SAM" id="MobiDB-lite"/>
    </source>
</evidence>
<evidence type="ECO:0000313" key="2">
    <source>
        <dbReference type="EMBL" id="GMH75527.1"/>
    </source>
</evidence>
<feature type="compositionally biased region" description="Polar residues" evidence="1">
    <location>
        <begin position="1"/>
        <end position="10"/>
    </location>
</feature>
<dbReference type="AlphaFoldDB" id="A0A9W7EE49"/>
<dbReference type="EMBL" id="BRXW01000728">
    <property type="protein sequence ID" value="GMH75527.1"/>
    <property type="molecule type" value="Genomic_DNA"/>
</dbReference>
<evidence type="ECO:0000313" key="3">
    <source>
        <dbReference type="Proteomes" id="UP001165122"/>
    </source>
</evidence>
<dbReference type="PANTHER" id="PTHR45661">
    <property type="entry name" value="SURFACE ANTIGEN"/>
    <property type="match status" value="1"/>
</dbReference>
<gene>
    <name evidence="2" type="ORF">TrLO_g7239</name>
</gene>
<dbReference type="Proteomes" id="UP001165122">
    <property type="component" value="Unassembled WGS sequence"/>
</dbReference>